<dbReference type="InterPro" id="IPR033186">
    <property type="entry name" value="HerA_C"/>
</dbReference>
<dbReference type="PANTHER" id="PTHR30121:SF6">
    <property type="entry name" value="SLR6007 PROTEIN"/>
    <property type="match status" value="1"/>
</dbReference>
<name>A0A444L7Y0_METS7</name>
<dbReference type="PANTHER" id="PTHR30121">
    <property type="entry name" value="UNCHARACTERIZED PROTEIN YJGR-RELATED"/>
    <property type="match status" value="1"/>
</dbReference>
<keyword evidence="2" id="KW-0547">Nucleotide-binding</keyword>
<dbReference type="InterPro" id="IPR027417">
    <property type="entry name" value="P-loop_NTPase"/>
</dbReference>
<dbReference type="InterPro" id="IPR051162">
    <property type="entry name" value="T4SS_component"/>
</dbReference>
<dbReference type="InterPro" id="IPR002789">
    <property type="entry name" value="HerA_central"/>
</dbReference>
<dbReference type="EMBL" id="RXGA01000002">
    <property type="protein sequence ID" value="RWX73684.1"/>
    <property type="molecule type" value="Genomic_DNA"/>
</dbReference>
<dbReference type="AlphaFoldDB" id="A0A444L7Y0"/>
<protein>
    <submittedName>
        <fullName evidence="2">ATP-binding protein</fullName>
    </submittedName>
</protein>
<dbReference type="SMART" id="SM00382">
    <property type="entry name" value="AAA"/>
    <property type="match status" value="1"/>
</dbReference>
<evidence type="ECO:0000313" key="2">
    <source>
        <dbReference type="EMBL" id="RWX73684.1"/>
    </source>
</evidence>
<dbReference type="Pfam" id="PF01935">
    <property type="entry name" value="DUF87"/>
    <property type="match status" value="1"/>
</dbReference>
<dbReference type="Pfam" id="PF05872">
    <property type="entry name" value="HerA_C"/>
    <property type="match status" value="1"/>
</dbReference>
<sequence length="518" mass="58124">MWIVVGEEKGKIKLVSSKEVNAILPKGAFLTIEDEERKHVLMVTDSQQFEPYSPSPMLADMNLSPLKQDQKCQNIIHGIRIGDIPERTDGFIDFIRPQSLARRSSQEEIDSVLGLKNTGPALFLATVHGGKNQILRDEKGNPIKVCFPTEAFYHQILICGKTGSGKTVASKYLAQYFVEEMENFGAVLAVNVKDVDFLRMDKPSVTNNPDVLNEWKFLGKNASGIKNFVVYYPANSIIPSGNNVNRDICRKITLDVMRLDPEALSGLLLGISDTAAQHLPGIFRKWQEDNRNAKRRITFNDFVQYFARGEQDKYTYETMNSRRDILQVTLPWGTYQNILRNLEYAIEFFDNEDAEIIDAKDILVRGKMSVINVAGEKGAKFGAVILRHLLKDIVEEKRMGLSKVPILILIDEVHQFYDTNSSKEALGELDTICRTGRSQEIGVIFSSQNPSDIPSGLANVINTKIFFKSDSSAAKLHDISVSSEEILTLRKGYAIANIHGIPQVRVMKFPLAFAGVFE</sequence>
<dbReference type="GO" id="GO:0005524">
    <property type="term" value="F:ATP binding"/>
    <property type="evidence" value="ECO:0007669"/>
    <property type="project" value="UniProtKB-KW"/>
</dbReference>
<keyword evidence="2" id="KW-0067">ATP-binding</keyword>
<dbReference type="Proteomes" id="UP000288215">
    <property type="component" value="Unassembled WGS sequence"/>
</dbReference>
<dbReference type="Gene3D" id="3.40.50.300">
    <property type="entry name" value="P-loop containing nucleotide triphosphate hydrolases"/>
    <property type="match status" value="1"/>
</dbReference>
<comment type="caution">
    <text evidence="2">The sequence shown here is derived from an EMBL/GenBank/DDBJ whole genome shotgun (WGS) entry which is preliminary data.</text>
</comment>
<proteinExistence type="predicted"/>
<feature type="domain" description="AAA+ ATPase" evidence="1">
    <location>
        <begin position="152"/>
        <end position="471"/>
    </location>
</feature>
<dbReference type="PROSITE" id="PS50890">
    <property type="entry name" value="PUA"/>
    <property type="match status" value="1"/>
</dbReference>
<evidence type="ECO:0000313" key="3">
    <source>
        <dbReference type="Proteomes" id="UP000288215"/>
    </source>
</evidence>
<gene>
    <name evidence="2" type="ORF">Metus_0463</name>
</gene>
<dbReference type="SUPFAM" id="SSF52540">
    <property type="entry name" value="P-loop containing nucleoside triphosphate hydrolases"/>
    <property type="match status" value="1"/>
</dbReference>
<evidence type="ECO:0000259" key="1">
    <source>
        <dbReference type="SMART" id="SM00382"/>
    </source>
</evidence>
<accession>A0A444L7Y0</accession>
<dbReference type="InterPro" id="IPR003593">
    <property type="entry name" value="AAA+_ATPase"/>
</dbReference>
<organism evidence="2 3">
    <name type="scientific">Methanosuratincola subterraneus</name>
    <dbReference type="NCBI Taxonomy" id="2593994"/>
    <lineage>
        <taxon>Archaea</taxon>
        <taxon>Thermoproteota</taxon>
        <taxon>Methanosuratincolia</taxon>
        <taxon>Candidatus Methanomethylicales</taxon>
        <taxon>Candidatus Methanomethylicaceae</taxon>
        <taxon>Candidatus Methanosuratincola (ex Vanwonterghem et al. 2016)</taxon>
    </lineage>
</organism>
<reference evidence="2 3" key="1">
    <citation type="submission" date="2018-12" db="EMBL/GenBank/DDBJ databases">
        <title>The complete genome of the methanogenic archaea of the candidate phylum Verstraetearchaeota, obtained from the metagenome of underground thermal water.</title>
        <authorList>
            <person name="Kadnikov V.V."/>
            <person name="Mardanov A.V."/>
            <person name="Beletsky A.V."/>
            <person name="Karnachuk O.V."/>
            <person name="Ravin N.V."/>
        </authorList>
    </citation>
    <scope>NUCLEOTIDE SEQUENCE [LARGE SCALE GENOMIC DNA]</scope>
    <source>
        <strain evidence="2">Ch88</strain>
    </source>
</reference>